<comment type="similarity">
    <text evidence="1">Belongs to the C/M/P thioester hydrolase family.</text>
</comment>
<proteinExistence type="inferred from homology"/>
<dbReference type="Proteomes" id="UP000261540">
    <property type="component" value="Unplaced"/>
</dbReference>
<evidence type="ECO:0000256" key="1">
    <source>
        <dbReference type="ARBA" id="ARBA00006538"/>
    </source>
</evidence>
<dbReference type="PIRSF" id="PIRSF016521">
    <property type="entry name" value="Acyl-CoA_hydro"/>
    <property type="match status" value="1"/>
</dbReference>
<dbReference type="PANTHER" id="PTHR10824">
    <property type="entry name" value="ACYL-COENZYME A THIOESTERASE-RELATED"/>
    <property type="match status" value="1"/>
</dbReference>
<feature type="active site" description="Charge relay system" evidence="3">
    <location>
        <position position="403"/>
    </location>
</feature>
<sequence>MFTAQFYFYDFPRKEELRRVALKMRMYRIQRLCSRSFYSTSTVMDFRPRLQILPSRKSLFDEPLQIKVDGLIPEQRVELKAKLIDDRGVLFKSSAEYSADFSGTVDLGTSGSLGGSYTGIEPMGLFWSMTPEKPCSRLMIKDASRSLLVNIEVINATDLGHALASETVERGFMVEGTRRSPVKVGRIRGTLFVPPGPGPFPGVLDLYTFGGGLTEVRGSLLANKGFVVLCLAYYNYADLPKSVSHFDLEYFEEALTFLRSQPEVRGPGVGIISISKGADLALSIASLLPGVSATVWINGCNANVMLPLHYKDMVIPPLIPDFSKITFAQPGILDVRESVTDPMAEGSRSTIIPVERASCRFLFVASEDDRNWNSCLFAEQAATRLKVHGKDNFEVIKYPRAGHFLEVPYMPHYPLGIHPVVGKVVAYGGDARGHAYAHLELWRRVQVFFQEHLVVGSHKAML</sequence>
<dbReference type="InterPro" id="IPR014940">
    <property type="entry name" value="BAAT_C"/>
</dbReference>
<dbReference type="Pfam" id="PF08840">
    <property type="entry name" value="BAAT_C"/>
    <property type="match status" value="1"/>
</dbReference>
<dbReference type="SUPFAM" id="SSF53474">
    <property type="entry name" value="alpha/beta-Hydrolases"/>
    <property type="match status" value="1"/>
</dbReference>
<keyword evidence="2" id="KW-0443">Lipid metabolism</keyword>
<protein>
    <recommendedName>
        <fullName evidence="8">Acyl-CoA thioesterase 21</fullName>
    </recommendedName>
</protein>
<evidence type="ECO:0008006" key="8">
    <source>
        <dbReference type="Google" id="ProtNLM"/>
    </source>
</evidence>
<dbReference type="InterPro" id="IPR029058">
    <property type="entry name" value="AB_hydrolase_fold"/>
</dbReference>
<evidence type="ECO:0000256" key="3">
    <source>
        <dbReference type="PIRSR" id="PIRSR016521-1"/>
    </source>
</evidence>
<keyword evidence="2" id="KW-0276">Fatty acid metabolism</keyword>
<evidence type="ECO:0000313" key="7">
    <source>
        <dbReference type="Proteomes" id="UP000261540"/>
    </source>
</evidence>
<dbReference type="Ensembl" id="ENSPKIT00000015365.1">
    <property type="protein sequence ID" value="ENSPKIP00000034452.1"/>
    <property type="gene ID" value="ENSPKIG00000013779.1"/>
</dbReference>
<dbReference type="Gene3D" id="2.60.40.2240">
    <property type="entry name" value="Acyl-CoA thioester hydrolase/BAAT N-terminal domain"/>
    <property type="match status" value="1"/>
</dbReference>
<dbReference type="InterPro" id="IPR006862">
    <property type="entry name" value="Thio_Ohase/aa_AcTrfase"/>
</dbReference>
<dbReference type="Pfam" id="PF04775">
    <property type="entry name" value="Bile_Hydr_Trans"/>
    <property type="match status" value="1"/>
</dbReference>
<dbReference type="GO" id="GO:0047617">
    <property type="term" value="F:fatty acyl-CoA hydrolase activity"/>
    <property type="evidence" value="ECO:0007669"/>
    <property type="project" value="TreeGrafter"/>
</dbReference>
<feature type="domain" description="BAAT/Acyl-CoA thioester hydrolase C-terminal" evidence="5">
    <location>
        <begin position="247"/>
        <end position="453"/>
    </location>
</feature>
<reference evidence="6" key="1">
    <citation type="submission" date="2025-08" db="UniProtKB">
        <authorList>
            <consortium name="Ensembl"/>
        </authorList>
    </citation>
    <scope>IDENTIFICATION</scope>
</reference>
<dbReference type="InterPro" id="IPR016662">
    <property type="entry name" value="Acyl-CoA_thioEstase_long-chain"/>
</dbReference>
<dbReference type="FunFam" id="2.60.40.2240:FF:000001">
    <property type="entry name" value="acyl-coenzyme A thioesterase 4"/>
    <property type="match status" value="1"/>
</dbReference>
<dbReference type="GeneTree" id="ENSGT01010000222336"/>
<evidence type="ECO:0000256" key="2">
    <source>
        <dbReference type="ARBA" id="ARBA00022832"/>
    </source>
</evidence>
<feature type="domain" description="Acyl-CoA thioester hydrolase/bile acid-CoA amino acid N-acetyltransferase" evidence="4">
    <location>
        <begin position="61"/>
        <end position="183"/>
    </location>
</feature>
<dbReference type="InterPro" id="IPR042490">
    <property type="entry name" value="Thio_Ohase/BAAT_N"/>
</dbReference>
<accession>A0A3B3SUM8</accession>
<dbReference type="FunFam" id="3.40.50.1820:FF:000024">
    <property type="entry name" value="acyl-coenzyme A thioesterase 4"/>
    <property type="match status" value="1"/>
</dbReference>
<evidence type="ECO:0000313" key="6">
    <source>
        <dbReference type="Ensembl" id="ENSPKIP00000034452.1"/>
    </source>
</evidence>
<dbReference type="AlphaFoldDB" id="A0A3B3SUM8"/>
<dbReference type="Gene3D" id="3.40.50.1820">
    <property type="entry name" value="alpha/beta hydrolase"/>
    <property type="match status" value="1"/>
</dbReference>
<organism evidence="6 7">
    <name type="scientific">Paramormyrops kingsleyae</name>
    <dbReference type="NCBI Taxonomy" id="1676925"/>
    <lineage>
        <taxon>Eukaryota</taxon>
        <taxon>Metazoa</taxon>
        <taxon>Chordata</taxon>
        <taxon>Craniata</taxon>
        <taxon>Vertebrata</taxon>
        <taxon>Euteleostomi</taxon>
        <taxon>Actinopterygii</taxon>
        <taxon>Neopterygii</taxon>
        <taxon>Teleostei</taxon>
        <taxon>Osteoglossocephala</taxon>
        <taxon>Osteoglossomorpha</taxon>
        <taxon>Osteoglossiformes</taxon>
        <taxon>Mormyridae</taxon>
        <taxon>Paramormyrops</taxon>
    </lineage>
</organism>
<dbReference type="STRING" id="1676925.ENSPKIP00000034452"/>
<dbReference type="GO" id="GO:0006631">
    <property type="term" value="P:fatty acid metabolic process"/>
    <property type="evidence" value="ECO:0007669"/>
    <property type="project" value="UniProtKB-KW"/>
</dbReference>
<feature type="active site" description="Charge relay system" evidence="3">
    <location>
        <position position="369"/>
    </location>
</feature>
<dbReference type="GO" id="GO:0006637">
    <property type="term" value="P:acyl-CoA metabolic process"/>
    <property type="evidence" value="ECO:0007669"/>
    <property type="project" value="InterPro"/>
</dbReference>
<name>A0A3B3SUM8_9TELE</name>
<evidence type="ECO:0000259" key="5">
    <source>
        <dbReference type="Pfam" id="PF08840"/>
    </source>
</evidence>
<dbReference type="PANTHER" id="PTHR10824:SF17">
    <property type="entry name" value="ACYL-COENZYME A THIOESTERASE 6"/>
    <property type="match status" value="1"/>
</dbReference>
<feature type="active site" description="Charge relay system" evidence="3">
    <location>
        <position position="275"/>
    </location>
</feature>
<evidence type="ECO:0000259" key="4">
    <source>
        <dbReference type="Pfam" id="PF04775"/>
    </source>
</evidence>
<reference evidence="6" key="2">
    <citation type="submission" date="2025-09" db="UniProtKB">
        <authorList>
            <consortium name="Ensembl"/>
        </authorList>
    </citation>
    <scope>IDENTIFICATION</scope>
</reference>
<keyword evidence="7" id="KW-1185">Reference proteome</keyword>